<evidence type="ECO:0000313" key="6">
    <source>
        <dbReference type="EMBL" id="PXX78520.1"/>
    </source>
</evidence>
<dbReference type="EMBL" id="QJKH01000007">
    <property type="protein sequence ID" value="PXX78520.1"/>
    <property type="molecule type" value="Genomic_DNA"/>
</dbReference>
<comment type="caution">
    <text evidence="6">The sequence shown here is derived from an EMBL/GenBank/DDBJ whole genome shotgun (WGS) entry which is preliminary data.</text>
</comment>
<dbReference type="SUPFAM" id="SSF53187">
    <property type="entry name" value="Zn-dependent exopeptidases"/>
    <property type="match status" value="1"/>
</dbReference>
<dbReference type="InterPro" id="IPR002933">
    <property type="entry name" value="Peptidase_M20"/>
</dbReference>
<dbReference type="STRING" id="1034346.GCA_000313565_02992"/>
<dbReference type="GO" id="GO:0006526">
    <property type="term" value="P:L-arginine biosynthetic process"/>
    <property type="evidence" value="ECO:0007669"/>
    <property type="project" value="TreeGrafter"/>
</dbReference>
<dbReference type="Proteomes" id="UP000247612">
    <property type="component" value="Unassembled WGS sequence"/>
</dbReference>
<dbReference type="InterPro" id="IPR010964">
    <property type="entry name" value="M20A_pepV-rel"/>
</dbReference>
<evidence type="ECO:0000256" key="3">
    <source>
        <dbReference type="ARBA" id="ARBA00022670"/>
    </source>
</evidence>
<accession>A0A318KLX8</accession>
<comment type="cofactor">
    <cofactor evidence="1">
        <name>Zn(2+)</name>
        <dbReference type="ChEBI" id="CHEBI:29105"/>
    </cofactor>
</comment>
<name>A0A318KLX8_9FIRM</name>
<keyword evidence="7" id="KW-1185">Reference proteome</keyword>
<dbReference type="Pfam" id="PF01546">
    <property type="entry name" value="Peptidase_M20"/>
    <property type="match status" value="1"/>
</dbReference>
<keyword evidence="3" id="KW-0645">Protease</keyword>
<proteinExistence type="inferred from homology"/>
<dbReference type="GO" id="GO:0008237">
    <property type="term" value="F:metallopeptidase activity"/>
    <property type="evidence" value="ECO:0007669"/>
    <property type="project" value="UniProtKB-KW"/>
</dbReference>
<evidence type="ECO:0000313" key="7">
    <source>
        <dbReference type="Proteomes" id="UP000247612"/>
    </source>
</evidence>
<dbReference type="NCBIfam" id="TIGR01887">
    <property type="entry name" value="dipeptidaselike"/>
    <property type="match status" value="1"/>
</dbReference>
<dbReference type="GO" id="GO:0008777">
    <property type="term" value="F:acetylornithine deacetylase activity"/>
    <property type="evidence" value="ECO:0007669"/>
    <property type="project" value="TreeGrafter"/>
</dbReference>
<reference evidence="6 7" key="1">
    <citation type="submission" date="2018-05" db="EMBL/GenBank/DDBJ databases">
        <title>Genomic Encyclopedia of Type Strains, Phase IV (KMG-IV): sequencing the most valuable type-strain genomes for metagenomic binning, comparative biology and taxonomic classification.</title>
        <authorList>
            <person name="Goeker M."/>
        </authorList>
    </citation>
    <scope>NUCLEOTIDE SEQUENCE [LARGE SCALE GENOMIC DNA]</scope>
    <source>
        <strain evidence="6 7">JC118</strain>
    </source>
</reference>
<gene>
    <name evidence="6" type="ORF">DES51_10761</name>
</gene>
<evidence type="ECO:0000256" key="4">
    <source>
        <dbReference type="ARBA" id="ARBA00022833"/>
    </source>
</evidence>
<keyword evidence="4" id="KW-0862">Zinc</keyword>
<dbReference type="RefSeq" id="WP_022939268.1">
    <property type="nucleotide sequence ID" value="NZ_CABKRQ010000008.1"/>
</dbReference>
<dbReference type="GO" id="GO:0008270">
    <property type="term" value="F:zinc ion binding"/>
    <property type="evidence" value="ECO:0007669"/>
    <property type="project" value="InterPro"/>
</dbReference>
<comment type="similarity">
    <text evidence="2">Belongs to the peptidase M20A family.</text>
</comment>
<dbReference type="AlphaFoldDB" id="A0A318KLX8"/>
<dbReference type="PANTHER" id="PTHR43808">
    <property type="entry name" value="ACETYLORNITHINE DEACETYLASE"/>
    <property type="match status" value="1"/>
</dbReference>
<dbReference type="InterPro" id="IPR050072">
    <property type="entry name" value="Peptidase_M20A"/>
</dbReference>
<keyword evidence="5" id="KW-0482">Metalloprotease</keyword>
<evidence type="ECO:0000256" key="1">
    <source>
        <dbReference type="ARBA" id="ARBA00001947"/>
    </source>
</evidence>
<protein>
    <submittedName>
        <fullName evidence="6">Succinyl-diaminopimelate desuccinylase</fullName>
    </submittedName>
</protein>
<sequence>MEKEQLFAMIDELKDQMIEDICAMVQIDSQRSEAKPGMPFGAGVNEALLKALSIAKREGLITKNVDGYMGYGQYGEGENYIGVMGHLDVVEIGDGWRYPAFSATIAENRIWGRGALDNKGPLFAAFYGMLALKKLGIKPNIPIRVIFGTNEETGMADCRYYLEHEKAPLMGFTPDNKFPAIYGERGRAVVRVMGSKELAVPFINEYFMNAKANGDRLGINVSDQHFGEMIIRGKNLILDNDQLGIQFALSYPTCDMNDIIDQIRTKAAGMKVELISDSGVVLHDPNCWLVQTLSEAYAQVMGSSVKPTTTTGGTYAHVCQTIIPYGPSFPGQVGIAHQPNEWVDIDDLLTCAKVYAWSLYKLSQMDKNIKPW</sequence>
<dbReference type="OrthoDB" id="9761532at2"/>
<dbReference type="Gene3D" id="3.40.630.10">
    <property type="entry name" value="Zn peptidases"/>
    <property type="match status" value="2"/>
</dbReference>
<dbReference type="GO" id="GO:0006508">
    <property type="term" value="P:proteolysis"/>
    <property type="evidence" value="ECO:0007669"/>
    <property type="project" value="UniProtKB-KW"/>
</dbReference>
<evidence type="ECO:0000256" key="5">
    <source>
        <dbReference type="ARBA" id="ARBA00023049"/>
    </source>
</evidence>
<organism evidence="6 7">
    <name type="scientific">Dielma fastidiosa</name>
    <dbReference type="NCBI Taxonomy" id="1034346"/>
    <lineage>
        <taxon>Bacteria</taxon>
        <taxon>Bacillati</taxon>
        <taxon>Bacillota</taxon>
        <taxon>Erysipelotrichia</taxon>
        <taxon>Erysipelotrichales</taxon>
        <taxon>Erysipelotrichaceae</taxon>
        <taxon>Dielma</taxon>
    </lineage>
</organism>
<dbReference type="PANTHER" id="PTHR43808:SF31">
    <property type="entry name" value="N-ACETYL-L-CITRULLINE DEACETYLASE"/>
    <property type="match status" value="1"/>
</dbReference>
<evidence type="ECO:0000256" key="2">
    <source>
        <dbReference type="ARBA" id="ARBA00006247"/>
    </source>
</evidence>
<keyword evidence="5" id="KW-0378">Hydrolase</keyword>
<dbReference type="GO" id="GO:0016805">
    <property type="term" value="F:dipeptidase activity"/>
    <property type="evidence" value="ECO:0007669"/>
    <property type="project" value="InterPro"/>
</dbReference>